<evidence type="ECO:0000313" key="2">
    <source>
        <dbReference type="Proteomes" id="UP000315750"/>
    </source>
</evidence>
<evidence type="ECO:0008006" key="3">
    <source>
        <dbReference type="Google" id="ProtNLM"/>
    </source>
</evidence>
<evidence type="ECO:0000313" key="1">
    <source>
        <dbReference type="EMBL" id="QDU56154.1"/>
    </source>
</evidence>
<name>A0A518AN54_9BACT</name>
<dbReference type="KEGG" id="amuc:Pan181_23580"/>
<protein>
    <recommendedName>
        <fullName evidence="3">TIGR04255 family protein</fullName>
    </recommendedName>
</protein>
<dbReference type="AlphaFoldDB" id="A0A518AN54"/>
<reference evidence="1 2" key="1">
    <citation type="submission" date="2019-02" db="EMBL/GenBank/DDBJ databases">
        <title>Deep-cultivation of Planctomycetes and their phenomic and genomic characterization uncovers novel biology.</title>
        <authorList>
            <person name="Wiegand S."/>
            <person name="Jogler M."/>
            <person name="Boedeker C."/>
            <person name="Pinto D."/>
            <person name="Vollmers J."/>
            <person name="Rivas-Marin E."/>
            <person name="Kohn T."/>
            <person name="Peeters S.H."/>
            <person name="Heuer A."/>
            <person name="Rast P."/>
            <person name="Oberbeckmann S."/>
            <person name="Bunk B."/>
            <person name="Jeske O."/>
            <person name="Meyerdierks A."/>
            <person name="Storesund J.E."/>
            <person name="Kallscheuer N."/>
            <person name="Luecker S."/>
            <person name="Lage O.M."/>
            <person name="Pohl T."/>
            <person name="Merkel B.J."/>
            <person name="Hornburger P."/>
            <person name="Mueller R.-W."/>
            <person name="Bruemmer F."/>
            <person name="Labrenz M."/>
            <person name="Spormann A.M."/>
            <person name="Op den Camp H."/>
            <person name="Overmann J."/>
            <person name="Amann R."/>
            <person name="Jetten M.S.M."/>
            <person name="Mascher T."/>
            <person name="Medema M.H."/>
            <person name="Devos D.P."/>
            <person name="Kaster A.-K."/>
            <person name="Ovreas L."/>
            <person name="Rohde M."/>
            <person name="Galperin M.Y."/>
            <person name="Jogler C."/>
        </authorList>
    </citation>
    <scope>NUCLEOTIDE SEQUENCE [LARGE SCALE GENOMIC DNA]</scope>
    <source>
        <strain evidence="1 2">Pan181</strain>
    </source>
</reference>
<gene>
    <name evidence="1" type="ORF">Pan181_23580</name>
</gene>
<dbReference type="RefSeq" id="WP_145246907.1">
    <property type="nucleotide sequence ID" value="NZ_CP036278.1"/>
</dbReference>
<dbReference type="OrthoDB" id="6902950at2"/>
<dbReference type="EMBL" id="CP036278">
    <property type="protein sequence ID" value="QDU56154.1"/>
    <property type="molecule type" value="Genomic_DNA"/>
</dbReference>
<keyword evidence="2" id="KW-1185">Reference proteome</keyword>
<sequence length="254" mass="29173">MTTQPQDQLNQWLTLEMQMTVFHKDAQHDLHHERASDWFQRIAGDEFSSTRKTLVRTDEAKVDNKHYSLTNDPLKVTWNVSAVPDVTNGSIDELPSLGSFEQASQEFHDTLGWFLDECPEITRIGFVPRLVYKTDSKEETYKFLDTCLKDIKVDPSSQEFQYRINRPRKSDVIAGLAINRLSTWTAAKFAIRAVSGDQTQNQPVISHTHYGCVLQLDINTDADRKESIEHESLHKLWDELAKMAAEIVHEGDIQ</sequence>
<organism evidence="1 2">
    <name type="scientific">Aeoliella mucimassa</name>
    <dbReference type="NCBI Taxonomy" id="2527972"/>
    <lineage>
        <taxon>Bacteria</taxon>
        <taxon>Pseudomonadati</taxon>
        <taxon>Planctomycetota</taxon>
        <taxon>Planctomycetia</taxon>
        <taxon>Pirellulales</taxon>
        <taxon>Lacipirellulaceae</taxon>
        <taxon>Aeoliella</taxon>
    </lineage>
</organism>
<proteinExistence type="predicted"/>
<accession>A0A518AN54</accession>
<dbReference type="Proteomes" id="UP000315750">
    <property type="component" value="Chromosome"/>
</dbReference>